<dbReference type="GO" id="GO:0005634">
    <property type="term" value="C:nucleus"/>
    <property type="evidence" value="ECO:0007669"/>
    <property type="project" value="TreeGrafter"/>
</dbReference>
<organism evidence="7 8">
    <name type="scientific">Dichotomopilus funicola</name>
    <dbReference type="NCBI Taxonomy" id="1934379"/>
    <lineage>
        <taxon>Eukaryota</taxon>
        <taxon>Fungi</taxon>
        <taxon>Dikarya</taxon>
        <taxon>Ascomycota</taxon>
        <taxon>Pezizomycotina</taxon>
        <taxon>Sordariomycetes</taxon>
        <taxon>Sordariomycetidae</taxon>
        <taxon>Sordariales</taxon>
        <taxon>Chaetomiaceae</taxon>
        <taxon>Dichotomopilus</taxon>
    </lineage>
</organism>
<dbReference type="SUPFAM" id="SSF56112">
    <property type="entry name" value="Protein kinase-like (PK-like)"/>
    <property type="match status" value="1"/>
</dbReference>
<evidence type="ECO:0000256" key="4">
    <source>
        <dbReference type="ARBA" id="ARBA00022777"/>
    </source>
</evidence>
<dbReference type="AlphaFoldDB" id="A0AAN6ZK06"/>
<evidence type="ECO:0000259" key="6">
    <source>
        <dbReference type="PROSITE" id="PS50011"/>
    </source>
</evidence>
<dbReference type="EMBL" id="MU853625">
    <property type="protein sequence ID" value="KAK4140678.1"/>
    <property type="molecule type" value="Genomic_DNA"/>
</dbReference>
<reference evidence="7" key="2">
    <citation type="submission" date="2023-05" db="EMBL/GenBank/DDBJ databases">
        <authorList>
            <consortium name="Lawrence Berkeley National Laboratory"/>
            <person name="Steindorff A."/>
            <person name="Hensen N."/>
            <person name="Bonometti L."/>
            <person name="Westerberg I."/>
            <person name="Brannstrom I.O."/>
            <person name="Guillou S."/>
            <person name="Cros-Aarteil S."/>
            <person name="Calhoun S."/>
            <person name="Haridas S."/>
            <person name="Kuo A."/>
            <person name="Mondo S."/>
            <person name="Pangilinan J."/>
            <person name="Riley R."/>
            <person name="Labutti K."/>
            <person name="Andreopoulos B."/>
            <person name="Lipzen A."/>
            <person name="Chen C."/>
            <person name="Yanf M."/>
            <person name="Daum C."/>
            <person name="Ng V."/>
            <person name="Clum A."/>
            <person name="Ohm R."/>
            <person name="Martin F."/>
            <person name="Silar P."/>
            <person name="Natvig D."/>
            <person name="Lalanne C."/>
            <person name="Gautier V."/>
            <person name="Ament-Velasquez S.L."/>
            <person name="Kruys A."/>
            <person name="Hutchinson M.I."/>
            <person name="Powell A.J."/>
            <person name="Barry K."/>
            <person name="Miller A.N."/>
            <person name="Grigoriev I.V."/>
            <person name="Debuchy R."/>
            <person name="Gladieux P."/>
            <person name="Thoren M.H."/>
            <person name="Johannesson H."/>
        </authorList>
    </citation>
    <scope>NUCLEOTIDE SEQUENCE</scope>
    <source>
        <strain evidence="7">CBS 141.50</strain>
    </source>
</reference>
<dbReference type="GO" id="GO:0004674">
    <property type="term" value="F:protein serine/threonine kinase activity"/>
    <property type="evidence" value="ECO:0007669"/>
    <property type="project" value="UniProtKB-KW"/>
</dbReference>
<dbReference type="Gene3D" id="3.30.200.20">
    <property type="entry name" value="Phosphorylase Kinase, domain 1"/>
    <property type="match status" value="1"/>
</dbReference>
<keyword evidence="1" id="KW-0723">Serine/threonine-protein kinase</keyword>
<keyword evidence="2" id="KW-0808">Transferase</keyword>
<evidence type="ECO:0000256" key="2">
    <source>
        <dbReference type="ARBA" id="ARBA00022679"/>
    </source>
</evidence>
<feature type="domain" description="Protein kinase" evidence="6">
    <location>
        <begin position="53"/>
        <end position="382"/>
    </location>
</feature>
<reference evidence="7" key="1">
    <citation type="journal article" date="2023" name="Mol. Phylogenet. Evol.">
        <title>Genome-scale phylogeny and comparative genomics of the fungal order Sordariales.</title>
        <authorList>
            <person name="Hensen N."/>
            <person name="Bonometti L."/>
            <person name="Westerberg I."/>
            <person name="Brannstrom I.O."/>
            <person name="Guillou S."/>
            <person name="Cros-Aarteil S."/>
            <person name="Calhoun S."/>
            <person name="Haridas S."/>
            <person name="Kuo A."/>
            <person name="Mondo S."/>
            <person name="Pangilinan J."/>
            <person name="Riley R."/>
            <person name="LaButti K."/>
            <person name="Andreopoulos B."/>
            <person name="Lipzen A."/>
            <person name="Chen C."/>
            <person name="Yan M."/>
            <person name="Daum C."/>
            <person name="Ng V."/>
            <person name="Clum A."/>
            <person name="Steindorff A."/>
            <person name="Ohm R.A."/>
            <person name="Martin F."/>
            <person name="Silar P."/>
            <person name="Natvig D.O."/>
            <person name="Lalanne C."/>
            <person name="Gautier V."/>
            <person name="Ament-Velasquez S.L."/>
            <person name="Kruys A."/>
            <person name="Hutchinson M.I."/>
            <person name="Powell A.J."/>
            <person name="Barry K."/>
            <person name="Miller A.N."/>
            <person name="Grigoriev I.V."/>
            <person name="Debuchy R."/>
            <person name="Gladieux P."/>
            <person name="Hiltunen Thoren M."/>
            <person name="Johannesson H."/>
        </authorList>
    </citation>
    <scope>NUCLEOTIDE SEQUENCE</scope>
    <source>
        <strain evidence="7">CBS 141.50</strain>
    </source>
</reference>
<accession>A0AAN6ZK06</accession>
<keyword evidence="3" id="KW-0547">Nucleotide-binding</keyword>
<evidence type="ECO:0000256" key="5">
    <source>
        <dbReference type="ARBA" id="ARBA00022840"/>
    </source>
</evidence>
<dbReference type="Proteomes" id="UP001302676">
    <property type="component" value="Unassembled WGS sequence"/>
</dbReference>
<keyword evidence="4 7" id="KW-0418">Kinase</keyword>
<dbReference type="SMART" id="SM00220">
    <property type="entry name" value="S_TKc"/>
    <property type="match status" value="1"/>
</dbReference>
<proteinExistence type="predicted"/>
<dbReference type="InterPro" id="IPR011009">
    <property type="entry name" value="Kinase-like_dom_sf"/>
</dbReference>
<evidence type="ECO:0000313" key="8">
    <source>
        <dbReference type="Proteomes" id="UP001302676"/>
    </source>
</evidence>
<name>A0AAN6ZK06_9PEZI</name>
<dbReference type="InterPro" id="IPR051175">
    <property type="entry name" value="CLK_kinases"/>
</dbReference>
<comment type="caution">
    <text evidence="7">The sequence shown here is derived from an EMBL/GenBank/DDBJ whole genome shotgun (WGS) entry which is preliminary data.</text>
</comment>
<evidence type="ECO:0000256" key="1">
    <source>
        <dbReference type="ARBA" id="ARBA00022527"/>
    </source>
</evidence>
<sequence>MCQQQQTLPHHAWLYRHTTLVMQELVENVECYVPGGYHPTDIGDTIANGQDSYTVAHKLGHGAYSTVWLVKRQRKHCVGQQDPPPVSFHALKIFRSNIGNMRGDNELHFLQRLGQVGKFGHPNIAMVEDSFTILGPNGQHQCLVSPVLGLTLHSISTKNAVAFLHSHGICHSDLTLSHIAIAIPDIQSVSESRLLELLGPIKDEPLRLRKGPVPRSKHGPKRVVAAASFSGPDLSSLTSIRVIDFGCAFLSSSPPPTLGCPVDFFPPELLFGYPATTHSDVWQLAALLYYIYANHYMFQSGLQIYTLLVRFIVQHYGPVPSNWRGKYWYNGEMSVVCFEEFFAEGASYLSAVQRDELTRLLRDMVTWEPSRRISAAEAHQRLQSPALSSMQ</sequence>
<dbReference type="PROSITE" id="PS50011">
    <property type="entry name" value="PROTEIN_KINASE_DOM"/>
    <property type="match status" value="1"/>
</dbReference>
<evidence type="ECO:0000256" key="3">
    <source>
        <dbReference type="ARBA" id="ARBA00022741"/>
    </source>
</evidence>
<dbReference type="InterPro" id="IPR000719">
    <property type="entry name" value="Prot_kinase_dom"/>
</dbReference>
<keyword evidence="8" id="KW-1185">Reference proteome</keyword>
<keyword evidence="5" id="KW-0067">ATP-binding</keyword>
<dbReference type="GO" id="GO:0005524">
    <property type="term" value="F:ATP binding"/>
    <property type="evidence" value="ECO:0007669"/>
    <property type="project" value="UniProtKB-KW"/>
</dbReference>
<evidence type="ECO:0000313" key="7">
    <source>
        <dbReference type="EMBL" id="KAK4140678.1"/>
    </source>
</evidence>
<dbReference type="GeneID" id="87821292"/>
<dbReference type="Pfam" id="PF00069">
    <property type="entry name" value="Pkinase"/>
    <property type="match status" value="1"/>
</dbReference>
<protein>
    <submittedName>
        <fullName evidence="7">Kinase-like domain-containing protein</fullName>
    </submittedName>
</protein>
<dbReference type="RefSeq" id="XP_062634049.1">
    <property type="nucleotide sequence ID" value="XM_062784679.1"/>
</dbReference>
<dbReference type="PANTHER" id="PTHR45646:SF11">
    <property type="entry name" value="SERINE_THREONINE-PROTEIN KINASE DOA"/>
    <property type="match status" value="1"/>
</dbReference>
<dbReference type="PANTHER" id="PTHR45646">
    <property type="entry name" value="SERINE/THREONINE-PROTEIN KINASE DOA-RELATED"/>
    <property type="match status" value="1"/>
</dbReference>
<gene>
    <name evidence="7" type="ORF">C8A04DRAFT_39689</name>
</gene>
<dbReference type="Gene3D" id="1.10.510.10">
    <property type="entry name" value="Transferase(Phosphotransferase) domain 1"/>
    <property type="match status" value="1"/>
</dbReference>